<organism evidence="2 3">
    <name type="scientific">Vanilla planifolia</name>
    <name type="common">Vanilla</name>
    <dbReference type="NCBI Taxonomy" id="51239"/>
    <lineage>
        <taxon>Eukaryota</taxon>
        <taxon>Viridiplantae</taxon>
        <taxon>Streptophyta</taxon>
        <taxon>Embryophyta</taxon>
        <taxon>Tracheophyta</taxon>
        <taxon>Spermatophyta</taxon>
        <taxon>Magnoliopsida</taxon>
        <taxon>Liliopsida</taxon>
        <taxon>Asparagales</taxon>
        <taxon>Orchidaceae</taxon>
        <taxon>Vanilloideae</taxon>
        <taxon>Vanilleae</taxon>
        <taxon>Vanilla</taxon>
    </lineage>
</organism>
<comment type="caution">
    <text evidence="2">The sequence shown here is derived from an EMBL/GenBank/DDBJ whole genome shotgun (WGS) entry which is preliminary data.</text>
</comment>
<evidence type="ECO:0000313" key="2">
    <source>
        <dbReference type="EMBL" id="KAG0459946.1"/>
    </source>
</evidence>
<dbReference type="OrthoDB" id="424465at2759"/>
<protein>
    <recommendedName>
        <fullName evidence="1">JmjC domain-containing protein</fullName>
    </recommendedName>
</protein>
<dbReference type="PANTHER" id="PTHR12480">
    <property type="entry name" value="ARGININE DEMETHYLASE AND LYSYL-HYDROXYLASE JMJD"/>
    <property type="match status" value="1"/>
</dbReference>
<dbReference type="PROSITE" id="PS51184">
    <property type="entry name" value="JMJC"/>
    <property type="match status" value="1"/>
</dbReference>
<dbReference type="GO" id="GO:0045905">
    <property type="term" value="P:positive regulation of translational termination"/>
    <property type="evidence" value="ECO:0007669"/>
    <property type="project" value="TreeGrafter"/>
</dbReference>
<dbReference type="GO" id="GO:0016706">
    <property type="term" value="F:2-oxoglutarate-dependent dioxygenase activity"/>
    <property type="evidence" value="ECO:0007669"/>
    <property type="project" value="TreeGrafter"/>
</dbReference>
<evidence type="ECO:0000259" key="1">
    <source>
        <dbReference type="PROSITE" id="PS51184"/>
    </source>
</evidence>
<dbReference type="SUPFAM" id="SSF51197">
    <property type="entry name" value="Clavaminate synthase-like"/>
    <property type="match status" value="1"/>
</dbReference>
<dbReference type="GO" id="GO:0005737">
    <property type="term" value="C:cytoplasm"/>
    <property type="evidence" value="ECO:0007669"/>
    <property type="project" value="TreeGrafter"/>
</dbReference>
<dbReference type="SMART" id="SM00558">
    <property type="entry name" value="JmjC"/>
    <property type="match status" value="1"/>
</dbReference>
<feature type="domain" description="JmjC" evidence="1">
    <location>
        <begin position="33"/>
        <end position="205"/>
    </location>
</feature>
<dbReference type="PROSITE" id="PS51257">
    <property type="entry name" value="PROKAR_LIPOPROTEIN"/>
    <property type="match status" value="1"/>
</dbReference>
<dbReference type="Pfam" id="PF02373">
    <property type="entry name" value="JmjC"/>
    <property type="match status" value="1"/>
</dbReference>
<dbReference type="GO" id="GO:0005634">
    <property type="term" value="C:nucleus"/>
    <property type="evidence" value="ECO:0007669"/>
    <property type="project" value="TreeGrafter"/>
</dbReference>
<dbReference type="InterPro" id="IPR050910">
    <property type="entry name" value="JMJD6_ArgDemeth/LysHydrox"/>
</dbReference>
<proteinExistence type="predicted"/>
<dbReference type="Gene3D" id="2.60.120.650">
    <property type="entry name" value="Cupin"/>
    <property type="match status" value="1"/>
</dbReference>
<dbReference type="PANTHER" id="PTHR12480:SF6">
    <property type="entry name" value="2-OXOGLUTARATE AND IRON-DEPENDENT OXYGENASE JMJD4"/>
    <property type="match status" value="1"/>
</dbReference>
<dbReference type="GO" id="GO:0043565">
    <property type="term" value="F:sequence-specific DNA binding"/>
    <property type="evidence" value="ECO:0007669"/>
    <property type="project" value="TreeGrafter"/>
</dbReference>
<evidence type="ECO:0000313" key="3">
    <source>
        <dbReference type="Proteomes" id="UP000639772"/>
    </source>
</evidence>
<dbReference type="AlphaFoldDB" id="A0A835PWW7"/>
<dbReference type="InterPro" id="IPR003347">
    <property type="entry name" value="JmjC_dom"/>
</dbReference>
<name>A0A835PWW7_VANPL</name>
<dbReference type="Proteomes" id="UP000639772">
    <property type="component" value="Chromosome 12"/>
</dbReference>
<reference evidence="2 3" key="1">
    <citation type="journal article" date="2020" name="Nat. Food">
        <title>A phased Vanilla planifolia genome enables genetic improvement of flavour and production.</title>
        <authorList>
            <person name="Hasing T."/>
            <person name="Tang H."/>
            <person name="Brym M."/>
            <person name="Khazi F."/>
            <person name="Huang T."/>
            <person name="Chambers A.H."/>
        </authorList>
    </citation>
    <scope>NUCLEOTIDE SEQUENCE [LARGE SCALE GENOMIC DNA]</scope>
    <source>
        <tissue evidence="2">Leaf</tissue>
    </source>
</reference>
<accession>A0A835PWW7</accession>
<sequence length="379" mass="44157">MITKSLFKGNDKMVAYICFSLPASSFSFSCSQFQEYPNYVAYSTPSFFLDDWLNLYLDNHYLHLDSDMNQYKNEISCADYRFVYMGPKGTWTPLHADVFRSYSWSANVCGRKYWLFISPSECHKIFDRYGKNYVYDVYGDICEKEFPEFNKAMWSECMQESNEIIFVPSGWYHQVHNLEDTISINHNWFNSHNLSWVWNLLLKDYVEAKEYIEDIREICNEFERICQRNLAANTGMNLYDFFVFLTRFALANLTLLRDLCNENGAYSLSRVMANHVLSNIRAIRSVALCMVSVEAFSEENLSGCSEENLSVSSVIKGIMEEQNFHDLLCALTTTLEALCQGHVDHCLENMLEEAMYQSNSIWSKKVFGQMKERKLGSLS</sequence>
<dbReference type="EMBL" id="JADCNM010000012">
    <property type="protein sequence ID" value="KAG0459946.1"/>
    <property type="molecule type" value="Genomic_DNA"/>
</dbReference>
<gene>
    <name evidence="2" type="ORF">HPP92_023074</name>
</gene>